<gene>
    <name evidence="3" type="ORF">MB27_41730</name>
</gene>
<dbReference type="InterPro" id="IPR003960">
    <property type="entry name" value="ATPase_AAA_CS"/>
</dbReference>
<dbReference type="SUPFAM" id="SSF52540">
    <property type="entry name" value="P-loop containing nucleoside triphosphate hydrolases"/>
    <property type="match status" value="1"/>
</dbReference>
<dbReference type="GO" id="GO:0005524">
    <property type="term" value="F:ATP binding"/>
    <property type="evidence" value="ECO:0007669"/>
    <property type="project" value="UniProtKB-KW"/>
</dbReference>
<keyword evidence="4" id="KW-1185">Reference proteome</keyword>
<feature type="domain" description="AAA+ ATPase" evidence="2">
    <location>
        <begin position="251"/>
        <end position="392"/>
    </location>
</feature>
<dbReference type="InterPro" id="IPR003593">
    <property type="entry name" value="AAA+_ATPase"/>
</dbReference>
<dbReference type="Pfam" id="PF00004">
    <property type="entry name" value="AAA"/>
    <property type="match status" value="1"/>
</dbReference>
<dbReference type="Proteomes" id="UP000054537">
    <property type="component" value="Unassembled WGS sequence"/>
</dbReference>
<dbReference type="AlphaFoldDB" id="A0A0A6U886"/>
<dbReference type="InterPro" id="IPR027417">
    <property type="entry name" value="P-loop_NTPase"/>
</dbReference>
<dbReference type="eggNOG" id="COG0464">
    <property type="taxonomic scope" value="Bacteria"/>
</dbReference>
<comment type="caution">
    <text evidence="3">The sequence shown here is derived from an EMBL/GenBank/DDBJ whole genome shotgun (WGS) entry which is preliminary data.</text>
</comment>
<dbReference type="InterPro" id="IPR050168">
    <property type="entry name" value="AAA_ATPase_domain"/>
</dbReference>
<dbReference type="EMBL" id="JRTT01000139">
    <property type="protein sequence ID" value="KHD72250.1"/>
    <property type="molecule type" value="Genomic_DNA"/>
</dbReference>
<dbReference type="SMART" id="SM00382">
    <property type="entry name" value="AAA"/>
    <property type="match status" value="1"/>
</dbReference>
<dbReference type="Gene3D" id="3.40.50.300">
    <property type="entry name" value="P-loop containing nucleotide triphosphate hydrolases"/>
    <property type="match status" value="1"/>
</dbReference>
<evidence type="ECO:0000259" key="2">
    <source>
        <dbReference type="SMART" id="SM00382"/>
    </source>
</evidence>
<dbReference type="STRING" id="1869.MB27_41730"/>
<dbReference type="PROSITE" id="PS00674">
    <property type="entry name" value="AAA"/>
    <property type="match status" value="1"/>
</dbReference>
<reference evidence="3 4" key="1">
    <citation type="submission" date="2014-10" db="EMBL/GenBank/DDBJ databases">
        <title>Draft genome sequence of Actinoplanes utahensis NRRL 12052.</title>
        <authorList>
            <person name="Velasco-Bucheli B."/>
            <person name="del Cerro C."/>
            <person name="Hormigo D."/>
            <person name="Garcia J.L."/>
            <person name="Acebal C."/>
            <person name="Arroyo M."/>
            <person name="de la Mata I."/>
        </authorList>
    </citation>
    <scope>NUCLEOTIDE SEQUENCE [LARGE SCALE GENOMIC DNA]</scope>
    <source>
        <strain evidence="3 4">NRRL 12052</strain>
    </source>
</reference>
<dbReference type="Gene3D" id="1.10.8.60">
    <property type="match status" value="1"/>
</dbReference>
<comment type="similarity">
    <text evidence="1">Belongs to the AAA ATPase family.</text>
</comment>
<evidence type="ECO:0000256" key="1">
    <source>
        <dbReference type="RuleBase" id="RU003651"/>
    </source>
</evidence>
<keyword evidence="1" id="KW-0067">ATP-binding</keyword>
<dbReference type="RefSeq" id="WP_043533821.1">
    <property type="nucleotide sequence ID" value="NZ_BAABKU010000005.1"/>
</dbReference>
<organism evidence="3 4">
    <name type="scientific">Actinoplanes utahensis</name>
    <dbReference type="NCBI Taxonomy" id="1869"/>
    <lineage>
        <taxon>Bacteria</taxon>
        <taxon>Bacillati</taxon>
        <taxon>Actinomycetota</taxon>
        <taxon>Actinomycetes</taxon>
        <taxon>Micromonosporales</taxon>
        <taxon>Micromonosporaceae</taxon>
        <taxon>Actinoplanes</taxon>
    </lineage>
</organism>
<sequence>MTDASFARPRAETFEHAGATVELVDASTLLAAARVNPVELLRRASWPPPVQRVDLTVDGTGGPEHVFTARITAVPSASQAQKMMRGFVLNIDPLGPMLARRIADGDQVVTRLVDGVGTAAAAAYRKLGFDKPVDREPELLADAAAGIEATVTYEAGVATLHSRVPRDEVGAAHLRAFVTLTLQVVTELAGPDALAGRHYVISREGFAKTPATTRTVTLDMVGGLTDVVAELRQIAVSFRHPEAMARWGARRPQGLLMYGPPGTGKTMLSRALANEIGADFREIRTPEILDKWLGGSERNIRQIFRDARRYRTPTLMLFDEFDSIVSYAGMGGDAASQALNAVAGIFKQEMNDLIEENPNVIVVATTNFPQRVDESLIRSGRFDVKISVPRPDEASRAEIFRKMIRGLISAHETSGFRMFGDDLDLPALGVASGGMTGADIKEVLRRVQLAKAMQDARGGPVTPISQHDLIKAIEALRGS</sequence>
<dbReference type="OrthoDB" id="9809379at2"/>
<evidence type="ECO:0000313" key="3">
    <source>
        <dbReference type="EMBL" id="KHD72250.1"/>
    </source>
</evidence>
<keyword evidence="1" id="KW-0547">Nucleotide-binding</keyword>
<dbReference type="InterPro" id="IPR003959">
    <property type="entry name" value="ATPase_AAA_core"/>
</dbReference>
<name>A0A0A6U886_ACTUT</name>
<dbReference type="GO" id="GO:0016887">
    <property type="term" value="F:ATP hydrolysis activity"/>
    <property type="evidence" value="ECO:0007669"/>
    <property type="project" value="InterPro"/>
</dbReference>
<proteinExistence type="inferred from homology"/>
<accession>A0A0A6U886</accession>
<protein>
    <submittedName>
        <fullName evidence="3">ATPase AAA</fullName>
    </submittedName>
</protein>
<dbReference type="PANTHER" id="PTHR23077">
    <property type="entry name" value="AAA-FAMILY ATPASE"/>
    <property type="match status" value="1"/>
</dbReference>
<evidence type="ECO:0000313" key="4">
    <source>
        <dbReference type="Proteomes" id="UP000054537"/>
    </source>
</evidence>